<gene>
    <name evidence="1" type="ORF">JCM21714_1743</name>
</gene>
<proteinExistence type="predicted"/>
<keyword evidence="2" id="KW-1185">Reference proteome</keyword>
<dbReference type="STRING" id="1298598.JCM21714_1743"/>
<reference evidence="1 2" key="1">
    <citation type="journal article" date="2014" name="Genome Announc.">
        <title>Draft Genome Sequence of the Boron-Tolerant and Moderately Halotolerant Bacterium Gracilibacillus boraciitolerans JCM 21714T.</title>
        <authorList>
            <person name="Ahmed I."/>
            <person name="Oshima K."/>
            <person name="Suda W."/>
            <person name="Kitamura K."/>
            <person name="Iida T."/>
            <person name="Ohmori Y."/>
            <person name="Fujiwara T."/>
            <person name="Hattori M."/>
            <person name="Ohkuma M."/>
        </authorList>
    </citation>
    <scope>NUCLEOTIDE SEQUENCE [LARGE SCALE GENOMIC DNA]</scope>
    <source>
        <strain evidence="1 2">JCM 21714</strain>
    </source>
</reference>
<evidence type="ECO:0000313" key="1">
    <source>
        <dbReference type="EMBL" id="GAE92731.1"/>
    </source>
</evidence>
<organism evidence="1 2">
    <name type="scientific">Gracilibacillus boraciitolerans JCM 21714</name>
    <dbReference type="NCBI Taxonomy" id="1298598"/>
    <lineage>
        <taxon>Bacteria</taxon>
        <taxon>Bacillati</taxon>
        <taxon>Bacillota</taxon>
        <taxon>Bacilli</taxon>
        <taxon>Bacillales</taxon>
        <taxon>Bacillaceae</taxon>
        <taxon>Gracilibacillus</taxon>
    </lineage>
</organism>
<evidence type="ECO:0000313" key="2">
    <source>
        <dbReference type="Proteomes" id="UP000019102"/>
    </source>
</evidence>
<dbReference type="AlphaFoldDB" id="W4VHT9"/>
<protein>
    <submittedName>
        <fullName evidence="1">Uncharacterized protein</fullName>
    </submittedName>
</protein>
<comment type="caution">
    <text evidence="1">The sequence shown here is derived from an EMBL/GenBank/DDBJ whole genome shotgun (WGS) entry which is preliminary data.</text>
</comment>
<sequence length="52" mass="6017">MPEYELVLSILNEKGKEFIFSSYPQLEGIVSNIDEVNKEIEKWVTALTLKVM</sequence>
<dbReference type="OrthoDB" id="9988120at2"/>
<dbReference type="EMBL" id="BAVS01000006">
    <property type="protein sequence ID" value="GAE92731.1"/>
    <property type="molecule type" value="Genomic_DNA"/>
</dbReference>
<dbReference type="RefSeq" id="WP_158413475.1">
    <property type="nucleotide sequence ID" value="NZ_BAVS01000006.1"/>
</dbReference>
<accession>W4VHT9</accession>
<dbReference type="Proteomes" id="UP000019102">
    <property type="component" value="Unassembled WGS sequence"/>
</dbReference>
<name>W4VHT9_9BACI</name>